<feature type="transmembrane region" description="Helical" evidence="5">
    <location>
        <begin position="194"/>
        <end position="216"/>
    </location>
</feature>
<feature type="transmembrane region" description="Helical" evidence="5">
    <location>
        <begin position="371"/>
        <end position="396"/>
    </location>
</feature>
<keyword evidence="6" id="KW-0732">Signal</keyword>
<reference evidence="7 8" key="1">
    <citation type="submission" date="2023-01" db="EMBL/GenBank/DDBJ databases">
        <title>Analysis of 21 Apiospora genomes using comparative genomics revels a genus with tremendous synthesis potential of carbohydrate active enzymes and secondary metabolites.</title>
        <authorList>
            <person name="Sorensen T."/>
        </authorList>
    </citation>
    <scope>NUCLEOTIDE SEQUENCE [LARGE SCALE GENOMIC DNA]</scope>
    <source>
        <strain evidence="7 8">CBS 33761</strain>
    </source>
</reference>
<feature type="transmembrane region" description="Helical" evidence="5">
    <location>
        <begin position="446"/>
        <end position="465"/>
    </location>
</feature>
<organism evidence="7 8">
    <name type="scientific">Apiospora rasikravindrae</name>
    <dbReference type="NCBI Taxonomy" id="990691"/>
    <lineage>
        <taxon>Eukaryota</taxon>
        <taxon>Fungi</taxon>
        <taxon>Dikarya</taxon>
        <taxon>Ascomycota</taxon>
        <taxon>Pezizomycotina</taxon>
        <taxon>Sordariomycetes</taxon>
        <taxon>Xylariomycetidae</taxon>
        <taxon>Amphisphaeriales</taxon>
        <taxon>Apiosporaceae</taxon>
        <taxon>Apiospora</taxon>
    </lineage>
</organism>
<dbReference type="EMBL" id="JAQQWK010000006">
    <property type="protein sequence ID" value="KAK8038788.1"/>
    <property type="molecule type" value="Genomic_DNA"/>
</dbReference>
<dbReference type="InterPro" id="IPR004695">
    <property type="entry name" value="SLAC1/Mae1/Ssu1/TehA"/>
</dbReference>
<dbReference type="PANTHER" id="PTHR31162">
    <property type="entry name" value="MALIC ACID TRANSPORT PROTEIN-RELATED"/>
    <property type="match status" value="1"/>
</dbReference>
<keyword evidence="3 5" id="KW-1133">Transmembrane helix</keyword>
<name>A0ABR1SWU7_9PEZI</name>
<feature type="signal peptide" evidence="6">
    <location>
        <begin position="1"/>
        <end position="28"/>
    </location>
</feature>
<sequence>MSISNVGSIVLQIVVFVTTLVNFQSALAHVEPVALIGLYIISRLFARGPDDFCCYQWLHNASRGTLPLGTLPLESGRLHERRVLNSNNQAAPTPASLSKMLSNAQKQGHSTKVGLRDRICCHQWNWFTMTMATGGVSNVLHTLPYDAKWLHYIGLVFMMINICFFLGNCALAVMRFSFSPGAFIHSFTDQMECLFIPAVVVSAGIILINVCEYGIPNIGPWLQRVVEVFFWIYITVSVTASCGMYLILWSTQIFPIHTMTPVWVFPAYPLLLAAPFATNLITGVTHQESAIVIHRLAISLCALAVQGTGFLISFMVCAAFLYRLMTQKLPQDMQRPGVFISIGPAGFTCAGIVVLGSQVDIILPDAMDGRIYAIWSLRVMSIVIGLWLWGLSKWFFIVSVGSLHKYLRKEHTMPFQMTWWSFVFPNTALVTATSALAKAFDNTGLKIYSCVMAAILILVWGLVLIRMMKALWRHELLWPKELESD</sequence>
<evidence type="ECO:0000256" key="1">
    <source>
        <dbReference type="ARBA" id="ARBA00004141"/>
    </source>
</evidence>
<evidence type="ECO:0008006" key="9">
    <source>
        <dbReference type="Google" id="ProtNLM"/>
    </source>
</evidence>
<evidence type="ECO:0000256" key="4">
    <source>
        <dbReference type="ARBA" id="ARBA00023136"/>
    </source>
</evidence>
<evidence type="ECO:0000256" key="3">
    <source>
        <dbReference type="ARBA" id="ARBA00022989"/>
    </source>
</evidence>
<feature type="transmembrane region" description="Helical" evidence="5">
    <location>
        <begin position="296"/>
        <end position="325"/>
    </location>
</feature>
<dbReference type="InterPro" id="IPR038665">
    <property type="entry name" value="Voltage-dep_anion_channel_sf"/>
</dbReference>
<protein>
    <recommendedName>
        <fullName evidence="9">C4-dicarboxylate transporter/malic acid transport protein</fullName>
    </recommendedName>
</protein>
<dbReference type="Pfam" id="PF03595">
    <property type="entry name" value="SLAC1"/>
    <property type="match status" value="1"/>
</dbReference>
<keyword evidence="2 5" id="KW-0812">Transmembrane</keyword>
<accession>A0ABR1SWU7</accession>
<evidence type="ECO:0000256" key="2">
    <source>
        <dbReference type="ARBA" id="ARBA00022692"/>
    </source>
</evidence>
<feature type="chain" id="PRO_5047128377" description="C4-dicarboxylate transporter/malic acid transport protein" evidence="6">
    <location>
        <begin position="29"/>
        <end position="485"/>
    </location>
</feature>
<dbReference type="CDD" id="cd09317">
    <property type="entry name" value="TDT_Mae1_like"/>
    <property type="match status" value="1"/>
</dbReference>
<evidence type="ECO:0000256" key="5">
    <source>
        <dbReference type="SAM" id="Phobius"/>
    </source>
</evidence>
<comment type="subcellular location">
    <subcellularLocation>
        <location evidence="1">Membrane</location>
        <topology evidence="1">Multi-pass membrane protein</topology>
    </subcellularLocation>
</comment>
<gene>
    <name evidence="7" type="ORF">PG993_007199</name>
</gene>
<dbReference type="PANTHER" id="PTHR31162:SF3">
    <property type="entry name" value="TRANSPORTER_MALIC ACID TRANSPORT PROTEIN, PUTATIVE-RELATED"/>
    <property type="match status" value="1"/>
</dbReference>
<comment type="caution">
    <text evidence="7">The sequence shown here is derived from an EMBL/GenBank/DDBJ whole genome shotgun (WGS) entry which is preliminary data.</text>
</comment>
<keyword evidence="8" id="KW-1185">Reference proteome</keyword>
<feature type="transmembrane region" description="Helical" evidence="5">
    <location>
        <begin position="262"/>
        <end position="284"/>
    </location>
</feature>
<dbReference type="Proteomes" id="UP001444661">
    <property type="component" value="Unassembled WGS sequence"/>
</dbReference>
<feature type="transmembrane region" description="Helical" evidence="5">
    <location>
        <begin position="228"/>
        <end position="250"/>
    </location>
</feature>
<evidence type="ECO:0000256" key="6">
    <source>
        <dbReference type="SAM" id="SignalP"/>
    </source>
</evidence>
<feature type="transmembrane region" description="Helical" evidence="5">
    <location>
        <begin position="337"/>
        <end position="359"/>
    </location>
</feature>
<feature type="transmembrane region" description="Helical" evidence="5">
    <location>
        <begin position="417"/>
        <end position="440"/>
    </location>
</feature>
<proteinExistence type="predicted"/>
<evidence type="ECO:0000313" key="8">
    <source>
        <dbReference type="Proteomes" id="UP001444661"/>
    </source>
</evidence>
<dbReference type="Gene3D" id="1.50.10.150">
    <property type="entry name" value="Voltage-dependent anion channel"/>
    <property type="match status" value="1"/>
</dbReference>
<keyword evidence="4 5" id="KW-0472">Membrane</keyword>
<evidence type="ECO:0000313" key="7">
    <source>
        <dbReference type="EMBL" id="KAK8038788.1"/>
    </source>
</evidence>
<feature type="transmembrane region" description="Helical" evidence="5">
    <location>
        <begin position="149"/>
        <end position="173"/>
    </location>
</feature>
<dbReference type="InterPro" id="IPR030185">
    <property type="entry name" value="Mae1"/>
</dbReference>